<name>A0ACB8HFQ8_PSICU</name>
<protein>
    <submittedName>
        <fullName evidence="1">Amidase</fullName>
    </submittedName>
</protein>
<organism evidence="1 2">
    <name type="scientific">Psilocybe cubensis</name>
    <name type="common">Psychedelic mushroom</name>
    <name type="synonym">Stropharia cubensis</name>
    <dbReference type="NCBI Taxonomy" id="181762"/>
    <lineage>
        <taxon>Eukaryota</taxon>
        <taxon>Fungi</taxon>
        <taxon>Dikarya</taxon>
        <taxon>Basidiomycota</taxon>
        <taxon>Agaricomycotina</taxon>
        <taxon>Agaricomycetes</taxon>
        <taxon>Agaricomycetidae</taxon>
        <taxon>Agaricales</taxon>
        <taxon>Agaricineae</taxon>
        <taxon>Strophariaceae</taxon>
        <taxon>Psilocybe</taxon>
    </lineage>
</organism>
<accession>A0ACB8HFQ8</accession>
<keyword evidence="2" id="KW-1185">Reference proteome</keyword>
<sequence length="562" mass="60455">MSVVSLAVKEGNPVTEDTVRRLGKKISTGMEFKNEQDVKDYTAILAAFHDSVDSILAMDDYIPPSLKPDLERFPRENISFPKKGSDAHKRKNSRKGLLEGKTVVLKDCISVAGVPCTLGTDAISPPWTPFVDATVVTRVLEAGGIIAGKASTESMCQSASSFTSVTGPVDNPYAPGRTSGGSSSGCGALVADGSCDMAIGADQGGSIRMPSAFCGLVGIKPTFGLVPYTAIASNEWQHDYAGPMCRTVHDAALLLQVIAGADGLDDRSGAGCPFPLDVPPYPSLLSIPGADPVVPLKGKRIGILKEAFMMPVLDPRVADKVKQAAELFRDLGATVEEVSIPLHSIAPTIWMAANRYAGGKTRLGEASGHRQYYQNDLHNLLFPLTQERWEKFIPATINSQLNSLYGWENMSGVYGKAMNKLMEIQHAYNAALDNLDCLILPTVAFVANTHPSPNATALQKIQKSVGQGLNCCTFNGTGHPALTLPIGTLPPAESDWVTEKDAELKLPVGMQIVGKWWDETGILQIANAWEQKYNWKILLVLGIPIFIYDINQNYAVTHTVFG</sequence>
<proteinExistence type="predicted"/>
<dbReference type="Proteomes" id="UP000664032">
    <property type="component" value="Unassembled WGS sequence"/>
</dbReference>
<dbReference type="EMBL" id="JAFIQS020000001">
    <property type="protein sequence ID" value="KAH9486843.1"/>
    <property type="molecule type" value="Genomic_DNA"/>
</dbReference>
<evidence type="ECO:0000313" key="1">
    <source>
        <dbReference type="EMBL" id="KAH9486843.1"/>
    </source>
</evidence>
<evidence type="ECO:0000313" key="2">
    <source>
        <dbReference type="Proteomes" id="UP000664032"/>
    </source>
</evidence>
<comment type="caution">
    <text evidence="1">The sequence shown here is derived from an EMBL/GenBank/DDBJ whole genome shotgun (WGS) entry which is preliminary data.</text>
</comment>
<reference evidence="1" key="1">
    <citation type="submission" date="2021-10" db="EMBL/GenBank/DDBJ databases">
        <title>Psilocybe cubensis genome.</title>
        <authorList>
            <person name="Mckernan K.J."/>
            <person name="Crawford S."/>
            <person name="Trippe A."/>
            <person name="Kane L.T."/>
            <person name="Mclaughlin S."/>
        </authorList>
    </citation>
    <scope>NUCLEOTIDE SEQUENCE</scope>
    <source>
        <strain evidence="1">MGC-MH-2018</strain>
    </source>
</reference>
<gene>
    <name evidence="1" type="ORF">JR316_0000908</name>
</gene>